<dbReference type="InterPro" id="IPR015943">
    <property type="entry name" value="WD40/YVTN_repeat-like_dom_sf"/>
</dbReference>
<keyword evidence="6" id="KW-0281">Fimbrium</keyword>
<dbReference type="SUPFAM" id="SSF53300">
    <property type="entry name" value="vWA-like"/>
    <property type="match status" value="1"/>
</dbReference>
<dbReference type="SUPFAM" id="SSF50998">
    <property type="entry name" value="Quinoprotein alcohol dehydrogenase-like"/>
    <property type="match status" value="1"/>
</dbReference>
<feature type="domain" description="PilY1 beta-propeller" evidence="8">
    <location>
        <begin position="466"/>
        <end position="760"/>
    </location>
</feature>
<dbReference type="Pfam" id="PF05567">
    <property type="entry name" value="T4P_PilY1"/>
    <property type="match status" value="1"/>
</dbReference>
<evidence type="ECO:0000256" key="3">
    <source>
        <dbReference type="ARBA" id="ARBA00022558"/>
    </source>
</evidence>
<evidence type="ECO:0000256" key="5">
    <source>
        <dbReference type="ARBA" id="ARBA00022837"/>
    </source>
</evidence>
<dbReference type="Proteomes" id="UP000696931">
    <property type="component" value="Unassembled WGS sequence"/>
</dbReference>
<proteinExistence type="inferred from homology"/>
<keyword evidence="3" id="KW-1029">Fimbrium biogenesis</keyword>
<dbReference type="Gene3D" id="2.130.10.10">
    <property type="entry name" value="YVTN repeat-like/Quinoprotein amine dehydrogenase"/>
    <property type="match status" value="1"/>
</dbReference>
<dbReference type="InterPro" id="IPR008707">
    <property type="entry name" value="B-propeller_PilY1"/>
</dbReference>
<feature type="chain" id="PRO_5037438981" description="PilY1 beta-propeller domain-containing protein" evidence="7">
    <location>
        <begin position="28"/>
        <end position="900"/>
    </location>
</feature>
<dbReference type="EMBL" id="JACRIW010000048">
    <property type="protein sequence ID" value="MBI5169269.1"/>
    <property type="molecule type" value="Genomic_DNA"/>
</dbReference>
<evidence type="ECO:0000256" key="2">
    <source>
        <dbReference type="ARBA" id="ARBA00008387"/>
    </source>
</evidence>
<evidence type="ECO:0000313" key="9">
    <source>
        <dbReference type="EMBL" id="MBI5169269.1"/>
    </source>
</evidence>
<comment type="caution">
    <text evidence="9">The sequence shown here is derived from an EMBL/GenBank/DDBJ whole genome shotgun (WGS) entry which is preliminary data.</text>
</comment>
<dbReference type="GO" id="GO:0046872">
    <property type="term" value="F:metal ion binding"/>
    <property type="evidence" value="ECO:0007669"/>
    <property type="project" value="UniProtKB-KW"/>
</dbReference>
<evidence type="ECO:0000256" key="6">
    <source>
        <dbReference type="ARBA" id="ARBA00023263"/>
    </source>
</evidence>
<evidence type="ECO:0000256" key="1">
    <source>
        <dbReference type="ARBA" id="ARBA00004561"/>
    </source>
</evidence>
<sequence>MRKNAKMQVWGLVLAALASMHATIAGAVCDVPLVISTGGGEANVMILLDNSGSMNEVVWHSAYNPNTNYSGNFDRTQTYSISSDGTYSPRSFNRRWATTPTAYLVNSDGGYDGDYPGNYLNWIFYNATTAQRAAIPTVTRIQAAKAAVNAVFASSSSVRFGMYKFNGGTGGTKVADVGTPIATIQANMAGINADSWTPLAETMVNILDYYKTTGAGAPIVASCQRSFVVIVSDGHPTQDLDVPAYLRDYDGDGLDPGNCTSLGAPFGNSYNCSHYLDDVATYMYRNDLRPDMDGMQNVATFVIGFGINAPILQLTADKGGGDYYSVNSVEGLGAALTAAFSTIETRISSGAAVSVVSAEDRTSNRLFRARYESQTWRGFVESFELPYHAGSQPLWEAGSQLASRATSSRSIFTSTTGTDSYTFTATNAATLRTLLGAADNTEAANIINFTRGDSIAGYRSRNGWRLGDIVDSAPIMVGKPTGFTSLNNYAAFRSANANRTEALYLGANDGMLHCFNAADGSEMWGYVPKLMLPRLRELTSPTYCHAYYVNLSPMAFDVYTSNAWRTMLVGGYERGGSGLFALDVTSPEHPSVLWDVSIPALNNSWNVPTLIRDRTLNKHLLLVGTGLVGGSAQTNLLAVDPASGSVVTTLALGSPVTYNKTTRATSIDVNFDGYDDLAYLGDLKGRLWRVNLQANPWTVSLLFDCGKPIQAAPAVTMDAVGRPMVFFGTGQYLSVSDVATTTQQTIYAVTDWGTGATVSTSDLADQTTTLHSITSTQKGWYVNMVEHSGERVTRAPALIAGTLYVPSFLPNTDACAGGGQSWLYSLDYNDGSAPDHATETENNVLTGRVQSMGDGILADPSVDLVNEALVLQSSNAVLLTHQINTGLRKMAVRSWRQMFR</sequence>
<comment type="similarity">
    <text evidence="2">Belongs to the PilY1 family.</text>
</comment>
<keyword evidence="5" id="KW-0106">Calcium</keyword>
<dbReference type="InterPro" id="IPR036465">
    <property type="entry name" value="vWFA_dom_sf"/>
</dbReference>
<dbReference type="InterPro" id="IPR011047">
    <property type="entry name" value="Quinoprotein_ADH-like_sf"/>
</dbReference>
<accession>A0A933SG13</accession>
<evidence type="ECO:0000313" key="10">
    <source>
        <dbReference type="Proteomes" id="UP000696931"/>
    </source>
</evidence>
<comment type="subcellular location">
    <subcellularLocation>
        <location evidence="1">Fimbrium</location>
    </subcellularLocation>
</comment>
<keyword evidence="7" id="KW-0732">Signal</keyword>
<dbReference type="Gene3D" id="3.40.50.410">
    <property type="entry name" value="von Willebrand factor, type A domain"/>
    <property type="match status" value="1"/>
</dbReference>
<gene>
    <name evidence="9" type="ORF">HZA61_07255</name>
</gene>
<dbReference type="GO" id="GO:0009289">
    <property type="term" value="C:pilus"/>
    <property type="evidence" value="ECO:0007669"/>
    <property type="project" value="UniProtKB-SubCell"/>
</dbReference>
<reference evidence="9" key="1">
    <citation type="submission" date="2020-07" db="EMBL/GenBank/DDBJ databases">
        <title>Huge and variable diversity of episymbiotic CPR bacteria and DPANN archaea in groundwater ecosystems.</title>
        <authorList>
            <person name="He C.Y."/>
            <person name="Keren R."/>
            <person name="Whittaker M."/>
            <person name="Farag I.F."/>
            <person name="Doudna J."/>
            <person name="Cate J.H.D."/>
            <person name="Banfield J.F."/>
        </authorList>
    </citation>
    <scope>NUCLEOTIDE SEQUENCE</scope>
    <source>
        <strain evidence="9">NC_groundwater_1813_Pr3_B-0.1um_71_17</strain>
    </source>
</reference>
<dbReference type="AlphaFoldDB" id="A0A933SG13"/>
<organism evidence="9 10">
    <name type="scientific">Eiseniibacteriota bacterium</name>
    <dbReference type="NCBI Taxonomy" id="2212470"/>
    <lineage>
        <taxon>Bacteria</taxon>
        <taxon>Candidatus Eiseniibacteriota</taxon>
    </lineage>
</organism>
<name>A0A933SG13_UNCEI</name>
<evidence type="ECO:0000256" key="7">
    <source>
        <dbReference type="SAM" id="SignalP"/>
    </source>
</evidence>
<evidence type="ECO:0000256" key="4">
    <source>
        <dbReference type="ARBA" id="ARBA00022723"/>
    </source>
</evidence>
<protein>
    <recommendedName>
        <fullName evidence="8">PilY1 beta-propeller domain-containing protein</fullName>
    </recommendedName>
</protein>
<feature type="signal peptide" evidence="7">
    <location>
        <begin position="1"/>
        <end position="27"/>
    </location>
</feature>
<evidence type="ECO:0000259" key="8">
    <source>
        <dbReference type="Pfam" id="PF05567"/>
    </source>
</evidence>
<keyword evidence="4" id="KW-0479">Metal-binding</keyword>